<dbReference type="CDD" id="cd18546">
    <property type="entry name" value="ABC_6TM_Rv0194_D2_like"/>
    <property type="match status" value="1"/>
</dbReference>
<feature type="region of interest" description="Disordered" evidence="10">
    <location>
        <begin position="738"/>
        <end position="799"/>
    </location>
</feature>
<dbReference type="InterPro" id="IPR036640">
    <property type="entry name" value="ABC1_TM_sf"/>
</dbReference>
<dbReference type="InterPro" id="IPR003439">
    <property type="entry name" value="ABC_transporter-like_ATP-bd"/>
</dbReference>
<evidence type="ECO:0000256" key="4">
    <source>
        <dbReference type="ARBA" id="ARBA00022692"/>
    </source>
</evidence>
<protein>
    <submittedName>
        <fullName evidence="14">ATP-binding cassette subfamily B protein</fullName>
    </submittedName>
</protein>
<keyword evidence="4 11" id="KW-0812">Transmembrane</keyword>
<feature type="transmembrane region" description="Helical" evidence="11">
    <location>
        <begin position="166"/>
        <end position="183"/>
    </location>
</feature>
<feature type="transmembrane region" description="Helical" evidence="11">
    <location>
        <begin position="1171"/>
        <end position="1196"/>
    </location>
</feature>
<accession>A0A7W9Q7S3</accession>
<feature type="domain" description="ABC transmembrane type-1" evidence="13">
    <location>
        <begin position="31"/>
        <end position="311"/>
    </location>
</feature>
<dbReference type="InterPro" id="IPR011527">
    <property type="entry name" value="ABC1_TM_dom"/>
</dbReference>
<name>A0A7W9Q7S3_9ACTN</name>
<feature type="compositionally biased region" description="Low complexity" evidence="10">
    <location>
        <begin position="866"/>
        <end position="890"/>
    </location>
</feature>
<feature type="transmembrane region" description="Helical" evidence="11">
    <location>
        <begin position="252"/>
        <end position="274"/>
    </location>
</feature>
<dbReference type="Gene3D" id="3.40.50.300">
    <property type="entry name" value="P-loop containing nucleotide triphosphate hydrolases"/>
    <property type="match status" value="2"/>
</dbReference>
<feature type="region of interest" description="Disordered" evidence="10">
    <location>
        <begin position="365"/>
        <end position="398"/>
    </location>
</feature>
<feature type="domain" description="ABC transmembrane type-1" evidence="13">
    <location>
        <begin position="953"/>
        <end position="1235"/>
    </location>
</feature>
<dbReference type="PANTHER" id="PTHR43394:SF1">
    <property type="entry name" value="ATP-BINDING CASSETTE SUB-FAMILY B MEMBER 10, MITOCHONDRIAL"/>
    <property type="match status" value="1"/>
</dbReference>
<dbReference type="GO" id="GO:0015421">
    <property type="term" value="F:ABC-type oligopeptide transporter activity"/>
    <property type="evidence" value="ECO:0007669"/>
    <property type="project" value="TreeGrafter"/>
</dbReference>
<keyword evidence="15" id="KW-1185">Reference proteome</keyword>
<feature type="compositionally biased region" description="Basic and acidic residues" evidence="10">
    <location>
        <begin position="752"/>
        <end position="769"/>
    </location>
</feature>
<gene>
    <name evidence="14" type="ORF">FHS42_002141</name>
</gene>
<dbReference type="SUPFAM" id="SSF90123">
    <property type="entry name" value="ABC transporter transmembrane region"/>
    <property type="match status" value="2"/>
</dbReference>
<feature type="compositionally biased region" description="Basic and acidic residues" evidence="10">
    <location>
        <begin position="788"/>
        <end position="799"/>
    </location>
</feature>
<evidence type="ECO:0000256" key="11">
    <source>
        <dbReference type="SAM" id="Phobius"/>
    </source>
</evidence>
<dbReference type="PROSITE" id="PS00211">
    <property type="entry name" value="ABC_TRANSPORTER_1"/>
    <property type="match status" value="1"/>
</dbReference>
<evidence type="ECO:0000256" key="9">
    <source>
        <dbReference type="ARBA" id="ARBA00061644"/>
    </source>
</evidence>
<dbReference type="InterPro" id="IPR003593">
    <property type="entry name" value="AAA+_ATPase"/>
</dbReference>
<dbReference type="Gene3D" id="1.20.1560.10">
    <property type="entry name" value="ABC transporter type 1, transmembrane domain"/>
    <property type="match status" value="2"/>
</dbReference>
<evidence type="ECO:0000256" key="6">
    <source>
        <dbReference type="ARBA" id="ARBA00022840"/>
    </source>
</evidence>
<evidence type="ECO:0000256" key="3">
    <source>
        <dbReference type="ARBA" id="ARBA00022475"/>
    </source>
</evidence>
<evidence type="ECO:0000256" key="7">
    <source>
        <dbReference type="ARBA" id="ARBA00022989"/>
    </source>
</evidence>
<dbReference type="PROSITE" id="PS50929">
    <property type="entry name" value="ABC_TM1F"/>
    <property type="match status" value="2"/>
</dbReference>
<feature type="transmembrane region" description="Helical" evidence="11">
    <location>
        <begin position="952"/>
        <end position="973"/>
    </location>
</feature>
<feature type="region of interest" description="Disordered" evidence="10">
    <location>
        <begin position="649"/>
        <end position="724"/>
    </location>
</feature>
<feature type="compositionally biased region" description="Gly residues" evidence="10">
    <location>
        <begin position="678"/>
        <end position="695"/>
    </location>
</feature>
<keyword evidence="2" id="KW-0813">Transport</keyword>
<feature type="domain" description="ABC transporter" evidence="12">
    <location>
        <begin position="1269"/>
        <end position="1506"/>
    </location>
</feature>
<dbReference type="GO" id="GO:0005886">
    <property type="term" value="C:plasma membrane"/>
    <property type="evidence" value="ECO:0007669"/>
    <property type="project" value="UniProtKB-SubCell"/>
</dbReference>
<evidence type="ECO:0000259" key="12">
    <source>
        <dbReference type="PROSITE" id="PS50893"/>
    </source>
</evidence>
<feature type="compositionally biased region" description="Low complexity" evidence="10">
    <location>
        <begin position="738"/>
        <end position="750"/>
    </location>
</feature>
<dbReference type="InterPro" id="IPR039421">
    <property type="entry name" value="Type_1_exporter"/>
</dbReference>
<keyword evidence="8 11" id="KW-0472">Membrane</keyword>
<feature type="transmembrane region" description="Helical" evidence="11">
    <location>
        <begin position="139"/>
        <end position="160"/>
    </location>
</feature>
<dbReference type="Proteomes" id="UP000588098">
    <property type="component" value="Unassembled WGS sequence"/>
</dbReference>
<comment type="subcellular location">
    <subcellularLocation>
        <location evidence="1">Cell membrane</location>
        <topology evidence="1">Multi-pass membrane protein</topology>
    </subcellularLocation>
</comment>
<feature type="transmembrane region" description="Helical" evidence="11">
    <location>
        <begin position="1062"/>
        <end position="1086"/>
    </location>
</feature>
<feature type="transmembrane region" description="Helical" evidence="11">
    <location>
        <begin position="1092"/>
        <end position="1110"/>
    </location>
</feature>
<comment type="similarity">
    <text evidence="9">Belongs to the ABC transporter superfamily. Lipid exporter (TC 3.A.1.106) family.</text>
</comment>
<dbReference type="FunFam" id="1.20.1560.10:FF:000099">
    <property type="entry name" value="ABC transporter ATP-binding protein/permease"/>
    <property type="match status" value="1"/>
</dbReference>
<sequence>MTATAATTSAKQEGWARRLTRYCWRYRRNVVLALGASLAGMAVTALVPLVPKLIIDDVIVSNDRSLAPWAVLLIVAALVVYGLTYIRRFYGGRLALDVQHDLRTEMFQSISRLDGKRQDELSTGQVVGRGTSDLQLVQGLLFMIPMMIGNVLLFIISLIVMVTLSPLLTVVALAVAPALWFIASRSRDRLFPATWYAQGQAAAVAGVVEGAVTGVRVVKGFGQEEQETGKLREVSRRLFAARLRTVRLNSRYTPALQAVPALGQVAMLALGGWMATRGEVTLGTFVAFSTYLAQLVGPVRMLTMMLTVGQQARAGVERVFELIDTEPAIAERPDAKQLPDDAPATVEFAHVTFRYGVADAQAKTVEADTAAPTTADTADAQAKTVEADTAAPTTADAADAKAKTVEAGADVPAKAAAAGPGERGTPLRPVLDDVSLRIAPGETLAVVGASGSGKSTLSLLLPRFYDVTGGSVRIGGHDVRDLTFESLRAAIGLVPENSFLFSASVRENIAYGLPDATDEQVRTAARAAQADGFIMDLPDGYDTEVGEQGLTLSGGQRQRVALARAILTDPRLLVLDDATSAVDARVEHEIHEALRGVMAGRTTLLIAHRQSTLALADRIAVLDSGRLADVGTHDELTERCPLYRRLLTDPDELGDVPHDAAGLSYQAGPPHAALDKGPGSGSGSGLGSDDSGGTGADSSAPGRTQRVERAEGAGPGGIRASLAGTFGGESAAAGLLTPAARPSAPDSDAPGFDERRAGRAGHAPDDRGRSLSGPGGHLAESAGRRPHAIPDDRIPEDRIPGLDDRIAEEIAEISVAETAAGNIPAAHSDAAGRAREARAAALTITPELWVRPDAAEGDDIAASGPGKAAEGMTAGKAAAGKTTPGKTTAETAAARTAAAGAMAGMPGEPELLAKVAALPPATDTPQVDEKQATRAESSYGLRKLLRGFGKPLALSLLLVSLDALAGLLLPVLIRHGIDEGVQETALNAVWAASGLALLVVLGQWAAQIGETRMTGRTGERVLYALRVKIFAQLQRLGLDYYERELTGKVMTRMTTDVDALSTFLQTGLVTALVSLLTFFGILVALLVIDLQLALVVFATLPLLVIGTIFFRRQSVKAYELARERVSGVNADLQENVAGLRIVQAFRRETSGRRRFSERSDGYRQARVRGQWLISVYFPFVQLLSSVAAALVLIVGAGRVSDGTLTTGALVAYLLYIDLFFAPVQQLSQVFDGYQQASVSLRRIQELLREPTTTPEAEAPREVRELRGDIAFENVRFHYGPADQPEEALSGINLRIPAGQSVAFVGETGAGKSTLVKLVARFYDPSSGRVTVDGMDVRELSLAGYRHRLGVVPQEPYLFPGTVRDAIAYGRPDASDAEVEAAARAVGAHDMIATLVGGYLHEVTERGRNLSAGQRQLIALARAELVNPDVLLLDEATAALDLATEALVNQATDRLVGKRTTLVVAHRLTTAARADRVVVLDRGRVVEDGTHDELLANNGRYARLWHAYSGGDPTTAATAAVQG</sequence>
<dbReference type="InterPro" id="IPR017871">
    <property type="entry name" value="ABC_transporter-like_CS"/>
</dbReference>
<keyword evidence="3" id="KW-1003">Cell membrane</keyword>
<evidence type="ECO:0000256" key="10">
    <source>
        <dbReference type="SAM" id="MobiDB-lite"/>
    </source>
</evidence>
<proteinExistence type="inferred from homology"/>
<feature type="region of interest" description="Disordered" evidence="10">
    <location>
        <begin position="859"/>
        <end position="890"/>
    </location>
</feature>
<dbReference type="FunFam" id="1.20.1560.10:FF:000065">
    <property type="entry name" value="ABC transporter ATP-binding protein/permease"/>
    <property type="match status" value="1"/>
</dbReference>
<dbReference type="RefSeq" id="WP_184571226.1">
    <property type="nucleotide sequence ID" value="NZ_JACHJL010000004.1"/>
</dbReference>
<dbReference type="GO" id="GO:0016887">
    <property type="term" value="F:ATP hydrolysis activity"/>
    <property type="evidence" value="ECO:0007669"/>
    <property type="project" value="InterPro"/>
</dbReference>
<feature type="transmembrane region" description="Helical" evidence="11">
    <location>
        <begin position="985"/>
        <end position="1006"/>
    </location>
</feature>
<dbReference type="EMBL" id="JACHJL010000004">
    <property type="protein sequence ID" value="MBB5935091.1"/>
    <property type="molecule type" value="Genomic_DNA"/>
</dbReference>
<feature type="compositionally biased region" description="Low complexity" evidence="10">
    <location>
        <begin position="367"/>
        <end position="397"/>
    </location>
</feature>
<feature type="transmembrane region" description="Helical" evidence="11">
    <location>
        <begin position="30"/>
        <end position="54"/>
    </location>
</feature>
<dbReference type="InterPro" id="IPR027417">
    <property type="entry name" value="P-loop_NTPase"/>
</dbReference>
<evidence type="ECO:0000256" key="1">
    <source>
        <dbReference type="ARBA" id="ARBA00004651"/>
    </source>
</evidence>
<dbReference type="CDD" id="cd18543">
    <property type="entry name" value="ABC_6TM_Rv0194_D1_like"/>
    <property type="match status" value="1"/>
</dbReference>
<evidence type="ECO:0000256" key="5">
    <source>
        <dbReference type="ARBA" id="ARBA00022741"/>
    </source>
</evidence>
<feature type="domain" description="ABC transporter" evidence="12">
    <location>
        <begin position="411"/>
        <end position="649"/>
    </location>
</feature>
<keyword evidence="5" id="KW-0547">Nucleotide-binding</keyword>
<keyword evidence="7 11" id="KW-1133">Transmembrane helix</keyword>
<keyword evidence="6 14" id="KW-0067">ATP-binding</keyword>
<evidence type="ECO:0000256" key="2">
    <source>
        <dbReference type="ARBA" id="ARBA00022448"/>
    </source>
</evidence>
<evidence type="ECO:0000313" key="15">
    <source>
        <dbReference type="Proteomes" id="UP000588098"/>
    </source>
</evidence>
<dbReference type="SMART" id="SM00382">
    <property type="entry name" value="AAA"/>
    <property type="match status" value="2"/>
</dbReference>
<feature type="transmembrane region" description="Helical" evidence="11">
    <location>
        <begin position="66"/>
        <end position="86"/>
    </location>
</feature>
<feature type="transmembrane region" description="Helical" evidence="11">
    <location>
        <begin position="1202"/>
        <end position="1220"/>
    </location>
</feature>
<dbReference type="PANTHER" id="PTHR43394">
    <property type="entry name" value="ATP-DEPENDENT PERMEASE MDL1, MITOCHONDRIAL"/>
    <property type="match status" value="1"/>
</dbReference>
<evidence type="ECO:0000313" key="14">
    <source>
        <dbReference type="EMBL" id="MBB5935091.1"/>
    </source>
</evidence>
<dbReference type="Pfam" id="PF00664">
    <property type="entry name" value="ABC_membrane"/>
    <property type="match status" value="2"/>
</dbReference>
<dbReference type="GO" id="GO:0005524">
    <property type="term" value="F:ATP binding"/>
    <property type="evidence" value="ECO:0007669"/>
    <property type="project" value="UniProtKB-KW"/>
</dbReference>
<evidence type="ECO:0000256" key="8">
    <source>
        <dbReference type="ARBA" id="ARBA00023136"/>
    </source>
</evidence>
<reference evidence="14 15" key="1">
    <citation type="submission" date="2020-08" db="EMBL/GenBank/DDBJ databases">
        <title>Genomic Encyclopedia of Type Strains, Phase III (KMG-III): the genomes of soil and plant-associated and newly described type strains.</title>
        <authorList>
            <person name="Whitman W."/>
        </authorList>
    </citation>
    <scope>NUCLEOTIDE SEQUENCE [LARGE SCALE GENOMIC DNA]</scope>
    <source>
        <strain evidence="14 15">CECT 8305</strain>
    </source>
</reference>
<evidence type="ECO:0000259" key="13">
    <source>
        <dbReference type="PROSITE" id="PS50929"/>
    </source>
</evidence>
<dbReference type="SUPFAM" id="SSF52540">
    <property type="entry name" value="P-loop containing nucleoside triphosphate hydrolases"/>
    <property type="match status" value="2"/>
</dbReference>
<dbReference type="PROSITE" id="PS50893">
    <property type="entry name" value="ABC_TRANSPORTER_2"/>
    <property type="match status" value="2"/>
</dbReference>
<dbReference type="FunFam" id="3.40.50.300:FF:000299">
    <property type="entry name" value="ABC transporter ATP-binding protein/permease"/>
    <property type="match status" value="2"/>
</dbReference>
<dbReference type="Pfam" id="PF00005">
    <property type="entry name" value="ABC_tran"/>
    <property type="match status" value="2"/>
</dbReference>
<comment type="caution">
    <text evidence="14">The sequence shown here is derived from an EMBL/GenBank/DDBJ whole genome shotgun (WGS) entry which is preliminary data.</text>
</comment>
<organism evidence="14 15">
    <name type="scientific">Streptomyces zagrosensis</name>
    <dbReference type="NCBI Taxonomy" id="1042984"/>
    <lineage>
        <taxon>Bacteria</taxon>
        <taxon>Bacillati</taxon>
        <taxon>Actinomycetota</taxon>
        <taxon>Actinomycetes</taxon>
        <taxon>Kitasatosporales</taxon>
        <taxon>Streptomycetaceae</taxon>
        <taxon>Streptomyces</taxon>
    </lineage>
</organism>